<dbReference type="InterPro" id="IPR057727">
    <property type="entry name" value="WCX_dom"/>
</dbReference>
<evidence type="ECO:0000259" key="3">
    <source>
        <dbReference type="Pfam" id="PF25583"/>
    </source>
</evidence>
<evidence type="ECO:0000313" key="5">
    <source>
        <dbReference type="Proteomes" id="UP000196581"/>
    </source>
</evidence>
<sequence>MNLLIALRAARGWTDRDDLRRSIADYADLDEAAFDRQFSRDKAALEAMGIAISTTSWDDPFTDGTGYGYRIDDAGYALTQIDFTPAEAAVVSVTQSLLADTALESDARAALNKLRGLGEGFDARDGSDAGDGSDGDPAAAPAAVPASASGPDSVAPMADAPLATVPAHIVGTVFAGLLRAVEARRAVAFDYRRPGAQTSRRTLEPYALLTRGDRSYVVGRDVDRDAVRTFRLTRIQGRIRSAPGRRDGDYDVPDGFDAAAQTTLDGAGGPHDHARREPVDVVLAVAPERAVPLRESAHEAVPTVPAEAPTIPTGWDVLGLRTDDQSAFAERLLEYSPSVLVLAPDELAQRHIACLTRTADALDEALDDSLGGHGG</sequence>
<dbReference type="PANTHER" id="PTHR34580">
    <property type="match status" value="1"/>
</dbReference>
<reference evidence="5" key="1">
    <citation type="submission" date="2017-02" db="EMBL/GenBank/DDBJ databases">
        <authorList>
            <person name="Dridi B."/>
        </authorList>
    </citation>
    <scope>NUCLEOTIDE SEQUENCE [LARGE SCALE GENOMIC DNA]</scope>
    <source>
        <strain evidence="5">B Co 03.10</strain>
    </source>
</reference>
<feature type="region of interest" description="Disordered" evidence="1">
    <location>
        <begin position="122"/>
        <end position="153"/>
    </location>
</feature>
<name>A0A1X6XD12_9MICO</name>
<proteinExistence type="predicted"/>
<protein>
    <submittedName>
        <fullName evidence="4">Putative DeoR-family transcriptional regulator</fullName>
    </submittedName>
</protein>
<dbReference type="InterPro" id="IPR026881">
    <property type="entry name" value="WYL_dom"/>
</dbReference>
<feature type="compositionally biased region" description="Low complexity" evidence="1">
    <location>
        <begin position="135"/>
        <end position="153"/>
    </location>
</feature>
<feature type="domain" description="WCX" evidence="3">
    <location>
        <begin position="277"/>
        <end position="351"/>
    </location>
</feature>
<dbReference type="Pfam" id="PF13280">
    <property type="entry name" value="WYL"/>
    <property type="match status" value="1"/>
</dbReference>
<feature type="domain" description="WYL" evidence="2">
    <location>
        <begin position="173"/>
        <end position="236"/>
    </location>
</feature>
<evidence type="ECO:0000256" key="1">
    <source>
        <dbReference type="SAM" id="MobiDB-lite"/>
    </source>
</evidence>
<dbReference type="Pfam" id="PF25583">
    <property type="entry name" value="WCX"/>
    <property type="match status" value="1"/>
</dbReference>
<keyword evidence="5" id="KW-1185">Reference proteome</keyword>
<dbReference type="RefSeq" id="WP_218777920.1">
    <property type="nucleotide sequence ID" value="NZ_FWFF01000010.1"/>
</dbReference>
<evidence type="ECO:0000259" key="2">
    <source>
        <dbReference type="Pfam" id="PF13280"/>
    </source>
</evidence>
<organism evidence="4 5">
    <name type="scientific">Brevibacterium yomogidense</name>
    <dbReference type="NCBI Taxonomy" id="946573"/>
    <lineage>
        <taxon>Bacteria</taxon>
        <taxon>Bacillati</taxon>
        <taxon>Actinomycetota</taxon>
        <taxon>Actinomycetes</taxon>
        <taxon>Micrococcales</taxon>
        <taxon>Brevibacteriaceae</taxon>
        <taxon>Brevibacterium</taxon>
    </lineage>
</organism>
<dbReference type="AlphaFoldDB" id="A0A1X6XD12"/>
<dbReference type="EMBL" id="FWFF01000010">
    <property type="protein sequence ID" value="SLM97058.1"/>
    <property type="molecule type" value="Genomic_DNA"/>
</dbReference>
<accession>A0A1X6XD12</accession>
<dbReference type="PANTHER" id="PTHR34580:SF3">
    <property type="entry name" value="PROTEIN PAFB"/>
    <property type="match status" value="1"/>
</dbReference>
<dbReference type="InterPro" id="IPR051534">
    <property type="entry name" value="CBASS_pafABC_assoc_protein"/>
</dbReference>
<dbReference type="PROSITE" id="PS52050">
    <property type="entry name" value="WYL"/>
    <property type="match status" value="1"/>
</dbReference>
<dbReference type="Proteomes" id="UP000196581">
    <property type="component" value="Unassembled WGS sequence"/>
</dbReference>
<evidence type="ECO:0000313" key="4">
    <source>
        <dbReference type="EMBL" id="SLM97058.1"/>
    </source>
</evidence>
<gene>
    <name evidence="4" type="ORF">FM105_06655</name>
</gene>